<comment type="subcellular location">
    <subcellularLocation>
        <location evidence="1">Nucleus</location>
    </subcellularLocation>
</comment>
<evidence type="ECO:0000256" key="6">
    <source>
        <dbReference type="ARBA" id="ARBA00023242"/>
    </source>
</evidence>
<dbReference type="SUPFAM" id="SSF54171">
    <property type="entry name" value="DNA-binding domain"/>
    <property type="match status" value="1"/>
</dbReference>
<keyword evidence="2" id="KW-0805">Transcription regulation</keyword>
<dbReference type="SMART" id="SM00380">
    <property type="entry name" value="AP2"/>
    <property type="match status" value="1"/>
</dbReference>
<dbReference type="CDD" id="cd00018">
    <property type="entry name" value="AP2"/>
    <property type="match status" value="1"/>
</dbReference>
<dbReference type="EnsemblPlants" id="EMT08027">
    <property type="protein sequence ID" value="EMT08027"/>
    <property type="gene ID" value="F775_17148"/>
</dbReference>
<dbReference type="PROSITE" id="PS51032">
    <property type="entry name" value="AP2_ERF"/>
    <property type="match status" value="1"/>
</dbReference>
<accession>M8AU68</accession>
<dbReference type="InterPro" id="IPR051032">
    <property type="entry name" value="AP2/ERF_TF_ERF_subfamily"/>
</dbReference>
<evidence type="ECO:0000256" key="1">
    <source>
        <dbReference type="ARBA" id="ARBA00004123"/>
    </source>
</evidence>
<dbReference type="PANTHER" id="PTHR31985:SF309">
    <property type="entry name" value="OS02G0767800 PROTEIN"/>
    <property type="match status" value="1"/>
</dbReference>
<dbReference type="InterPro" id="IPR016177">
    <property type="entry name" value="DNA-bd_dom_sf"/>
</dbReference>
<keyword evidence="4" id="KW-0010">Activator</keyword>
<dbReference type="AlphaFoldDB" id="M8AU68"/>
<dbReference type="PRINTS" id="PR00367">
    <property type="entry name" value="ETHRSPELEMNT"/>
</dbReference>
<dbReference type="InterPro" id="IPR036955">
    <property type="entry name" value="AP2/ERF_dom_sf"/>
</dbReference>
<keyword evidence="3" id="KW-0238">DNA-binding</keyword>
<keyword evidence="5" id="KW-0804">Transcription</keyword>
<evidence type="ECO:0000256" key="5">
    <source>
        <dbReference type="ARBA" id="ARBA00023163"/>
    </source>
</evidence>
<comment type="similarity">
    <text evidence="7">Belongs to the AP2/ERF transcription factor family. ERF subfamily.</text>
</comment>
<dbReference type="GO" id="GO:0005634">
    <property type="term" value="C:nucleus"/>
    <property type="evidence" value="ECO:0007669"/>
    <property type="project" value="UniProtKB-SubCell"/>
</dbReference>
<evidence type="ECO:0000256" key="2">
    <source>
        <dbReference type="ARBA" id="ARBA00023015"/>
    </source>
</evidence>
<organism evidence="8">
    <name type="scientific">Aegilops tauschii</name>
    <name type="common">Tausch's goatgrass</name>
    <name type="synonym">Aegilops squarrosa</name>
    <dbReference type="NCBI Taxonomy" id="37682"/>
    <lineage>
        <taxon>Eukaryota</taxon>
        <taxon>Viridiplantae</taxon>
        <taxon>Streptophyta</taxon>
        <taxon>Embryophyta</taxon>
        <taxon>Tracheophyta</taxon>
        <taxon>Spermatophyta</taxon>
        <taxon>Magnoliopsida</taxon>
        <taxon>Liliopsida</taxon>
        <taxon>Poales</taxon>
        <taxon>Poaceae</taxon>
        <taxon>BOP clade</taxon>
        <taxon>Pooideae</taxon>
        <taxon>Triticodae</taxon>
        <taxon>Triticeae</taxon>
        <taxon>Triticinae</taxon>
        <taxon>Aegilops</taxon>
    </lineage>
</organism>
<protein>
    <submittedName>
        <fullName evidence="8">Ethylene-responsive transcription factor ERF012</fullName>
    </submittedName>
</protein>
<evidence type="ECO:0000256" key="3">
    <source>
        <dbReference type="ARBA" id="ARBA00023125"/>
    </source>
</evidence>
<dbReference type="Pfam" id="PF00847">
    <property type="entry name" value="AP2"/>
    <property type="match status" value="1"/>
</dbReference>
<evidence type="ECO:0000256" key="7">
    <source>
        <dbReference type="ARBA" id="ARBA00024343"/>
    </source>
</evidence>
<dbReference type="FunFam" id="3.30.730.10:FF:000006">
    <property type="entry name" value="ethylene-responsive transcription factor ERF014-like"/>
    <property type="match status" value="1"/>
</dbReference>
<name>M8AU68_AEGTA</name>
<dbReference type="PANTHER" id="PTHR31985">
    <property type="entry name" value="ETHYLENE-RESPONSIVE TRANSCRIPTION FACTOR ERF042-RELATED"/>
    <property type="match status" value="1"/>
</dbReference>
<dbReference type="GO" id="GO:0000976">
    <property type="term" value="F:transcription cis-regulatory region binding"/>
    <property type="evidence" value="ECO:0007669"/>
    <property type="project" value="UniProtKB-ARBA"/>
</dbReference>
<dbReference type="InterPro" id="IPR001471">
    <property type="entry name" value="AP2/ERF_dom"/>
</dbReference>
<evidence type="ECO:0000313" key="8">
    <source>
        <dbReference type="EnsemblPlants" id="EMT08027"/>
    </source>
</evidence>
<sequence length="189" mass="20425">MVKSAQQQQQVALGGDVGNAVAARQGGGGGGGRQQQQQQYKGVRMRSWGSWVSEIRAPNQKTRIWLGSYSTAEAAARAYDAALLCLRGSAADLNFPVHLPFHVPAAAIVAQDQSARHSNADDDETMAHGDDGVDYDALADIDAFFQSPKCMDYATMMDPCSTFFAPAPMAPVEWEEEGEISLWSFSSYN</sequence>
<dbReference type="Gene3D" id="3.30.730.10">
    <property type="entry name" value="AP2/ERF domain"/>
    <property type="match status" value="1"/>
</dbReference>
<dbReference type="GO" id="GO:0003700">
    <property type="term" value="F:DNA-binding transcription factor activity"/>
    <property type="evidence" value="ECO:0007669"/>
    <property type="project" value="InterPro"/>
</dbReference>
<evidence type="ECO:0000256" key="4">
    <source>
        <dbReference type="ARBA" id="ARBA00023159"/>
    </source>
</evidence>
<proteinExistence type="inferred from homology"/>
<keyword evidence="6" id="KW-0539">Nucleus</keyword>
<reference evidence="8" key="1">
    <citation type="submission" date="2015-06" db="UniProtKB">
        <authorList>
            <consortium name="EnsemblPlants"/>
        </authorList>
    </citation>
    <scope>IDENTIFICATION</scope>
</reference>